<evidence type="ECO:0000256" key="1">
    <source>
        <dbReference type="ARBA" id="ARBA00004191"/>
    </source>
</evidence>
<evidence type="ECO:0000256" key="5">
    <source>
        <dbReference type="ARBA" id="ARBA00022889"/>
    </source>
</evidence>
<evidence type="ECO:0000256" key="10">
    <source>
        <dbReference type="SAM" id="SignalP"/>
    </source>
</evidence>
<feature type="transmembrane region" description="Helical" evidence="9">
    <location>
        <begin position="149"/>
        <end position="166"/>
    </location>
</feature>
<dbReference type="EMBL" id="CP147982">
    <property type="protein sequence ID" value="WXK78677.1"/>
    <property type="molecule type" value="Genomic_DNA"/>
</dbReference>
<keyword evidence="4 10" id="KW-0732">Signal</keyword>
<keyword evidence="6 7" id="KW-0034">Amyloid</keyword>
<evidence type="ECO:0000256" key="6">
    <source>
        <dbReference type="ARBA" id="ARBA00023087"/>
    </source>
</evidence>
<evidence type="ECO:0000256" key="8">
    <source>
        <dbReference type="SAM" id="MobiDB-lite"/>
    </source>
</evidence>
<keyword evidence="13" id="KW-1185">Reference proteome</keyword>
<feature type="region of interest" description="Disordered" evidence="8">
    <location>
        <begin position="71"/>
        <end position="123"/>
    </location>
</feature>
<dbReference type="NCBIfam" id="TIGR01167">
    <property type="entry name" value="LPXTG_anchor"/>
    <property type="match status" value="1"/>
</dbReference>
<keyword evidence="3" id="KW-0964">Secreted</keyword>
<evidence type="ECO:0000256" key="9">
    <source>
        <dbReference type="SAM" id="Phobius"/>
    </source>
</evidence>
<feature type="domain" description="Chaplin" evidence="11">
    <location>
        <begin position="36"/>
        <end position="76"/>
    </location>
</feature>
<dbReference type="RefSeq" id="WP_407287436.1">
    <property type="nucleotide sequence ID" value="NZ_CP147982.1"/>
</dbReference>
<organism evidence="12 13">
    <name type="scientific">Streptomyces sirii</name>
    <dbReference type="NCBI Taxonomy" id="3127701"/>
    <lineage>
        <taxon>Bacteria</taxon>
        <taxon>Bacillati</taxon>
        <taxon>Actinomycetota</taxon>
        <taxon>Actinomycetes</taxon>
        <taxon>Kitasatosporales</taxon>
        <taxon>Streptomycetaceae</taxon>
        <taxon>Streptomyces</taxon>
    </lineage>
</organism>
<keyword evidence="9" id="KW-0472">Membrane</keyword>
<gene>
    <name evidence="12" type="ORF">WAB15_23305</name>
</gene>
<reference evidence="12 13" key="1">
    <citation type="submission" date="2024-03" db="EMBL/GenBank/DDBJ databases">
        <title>The complete genome of Streptomyces sirii sp.nov.</title>
        <authorList>
            <person name="Zakalyukina Y.V."/>
            <person name="Belik A.R."/>
            <person name="Biryukov M.V."/>
            <person name="Baturina O.A."/>
            <person name="Kabilov M.R."/>
        </authorList>
    </citation>
    <scope>NUCLEOTIDE SEQUENCE [LARGE SCALE GENOMIC DNA]</scope>
    <source>
        <strain evidence="12 13">BP-8</strain>
    </source>
</reference>
<evidence type="ECO:0000313" key="12">
    <source>
        <dbReference type="EMBL" id="WXK78677.1"/>
    </source>
</evidence>
<keyword evidence="9" id="KW-0812">Transmembrane</keyword>
<sequence>MRQSLKVCVLVAAASGALGASGAVVHGDAGGSVMNSPGVLSGNSIRVSVFNPVNVCGNAVDGAGALDQAEHDACGHRGAPAPAAQRPPLAPWSAAAHRRAGEPARHRASGKPAEPASRTGHEPRLGAVARAGATAGSALLASTGADEPAMVAGVGGVLLLGGALLLRRARSRRK</sequence>
<dbReference type="Proteomes" id="UP001626628">
    <property type="component" value="Chromosome"/>
</dbReference>
<protein>
    <submittedName>
        <fullName evidence="12">Chaplin</fullName>
    </submittedName>
</protein>
<evidence type="ECO:0000256" key="2">
    <source>
        <dbReference type="ARBA" id="ARBA00022512"/>
    </source>
</evidence>
<feature type="signal peptide" evidence="10">
    <location>
        <begin position="1"/>
        <end position="22"/>
    </location>
</feature>
<name>A0ABZ2QYR9_9ACTN</name>
<dbReference type="InterPro" id="IPR005528">
    <property type="entry name" value="ChpA-H"/>
</dbReference>
<keyword evidence="5" id="KW-0130">Cell adhesion</keyword>
<evidence type="ECO:0000259" key="11">
    <source>
        <dbReference type="PROSITE" id="PS51884"/>
    </source>
</evidence>
<feature type="chain" id="PRO_5047353632" evidence="10">
    <location>
        <begin position="23"/>
        <end position="174"/>
    </location>
</feature>
<comment type="subcellular location">
    <subcellularLocation>
        <location evidence="1">Secreted</location>
        <location evidence="1">Cell wall</location>
    </subcellularLocation>
</comment>
<dbReference type="PROSITE" id="PS51884">
    <property type="entry name" value="CHAPLIN"/>
    <property type="match status" value="1"/>
</dbReference>
<evidence type="ECO:0000313" key="13">
    <source>
        <dbReference type="Proteomes" id="UP001626628"/>
    </source>
</evidence>
<evidence type="ECO:0000256" key="7">
    <source>
        <dbReference type="PROSITE-ProRule" id="PRU01232"/>
    </source>
</evidence>
<keyword evidence="2" id="KW-0134">Cell wall</keyword>
<keyword evidence="9" id="KW-1133">Transmembrane helix</keyword>
<dbReference type="Pfam" id="PF03777">
    <property type="entry name" value="ChpA-C"/>
    <property type="match status" value="1"/>
</dbReference>
<proteinExistence type="predicted"/>
<evidence type="ECO:0000256" key="4">
    <source>
        <dbReference type="ARBA" id="ARBA00022729"/>
    </source>
</evidence>
<accession>A0ABZ2QYR9</accession>
<evidence type="ECO:0000256" key="3">
    <source>
        <dbReference type="ARBA" id="ARBA00022525"/>
    </source>
</evidence>